<dbReference type="GO" id="GO:0016787">
    <property type="term" value="F:hydrolase activity"/>
    <property type="evidence" value="ECO:0007669"/>
    <property type="project" value="UniProtKB-KW"/>
</dbReference>
<feature type="compositionally biased region" description="Basic and acidic residues" evidence="2">
    <location>
        <begin position="790"/>
        <end position="808"/>
    </location>
</feature>
<dbReference type="OrthoDB" id="2336090at2759"/>
<dbReference type="InterPro" id="IPR029058">
    <property type="entry name" value="AB_hydrolase_fold"/>
</dbReference>
<keyword evidence="1 4" id="KW-0378">Hydrolase</keyword>
<dbReference type="STRING" id="1531966.A0A0A1TKJ2"/>
<evidence type="ECO:0000256" key="1">
    <source>
        <dbReference type="ARBA" id="ARBA00022801"/>
    </source>
</evidence>
<dbReference type="HOGENOM" id="CLU_004893_0_0_1"/>
<sequence>MPKLNTATVSAAVTPTVLLTLFSHYLNRKPLKQRPTAHLSYDEGLNLVRSFLEFASQHTVEELQAFTAQWVPSPQWIKIEAIKIDYKHLDRSADIIQQELGDDGLDRVGGRKWWQWRIPNNPLEAEWVEMKSDANERKKQNTPCNRVMLYIHGGAYYFGSVDEHRYQMQRHARKLKARVLAPRYRLSPQFPFPCGLQDCLAAYLFLLQHQDPTTIILAGDSAGGGMVLSMLCLLRNQGLPLPAGGILISPWVDLTHSFPSVSDVAPMDYIPQCGFHHKPSRAWPPPNEEELASLNIQLSSSEAPTSDTDHIKVMVDGEEITIKEQIQMYTTNAMLRHPLVSPAMQPTLGGLPPLLITVGGGEILRDEQIFVAHKCANPEKYAPPESSLSQKDKDLLAKFKPTDVQLQVWDDLCHVTPTLSFTRPAKYMYRSIAQFGAWALARAQKRGIEIMDDDRISVISSSKSESEPSNDVEESTTDAHQPPHSEVSENIHHREVGKAGDPLPAFENHMIRQQVSRHGSIKPLAPETDLPGCTMNVSLIGVIKEPTAKKWLEKRRLWDKRYSSVRAKVLKQIVKESKAGWERFGPGEHPPISALASRRTRGSVLVDGTPAKKSRSFGLSIWSLWGSKHDEETIEREHKADDREAFPTIGVESSTNDQTIDPSERQARPDQPLGRSRSRTRTVVDEHQTEEDTLDENTPVAQLLSLRRQKEESAGDLLSPDYVPETGVAGKRPFLGGIALPFSLGKEPDTASMVTLDSNMDPEETSGGLPSNAVESEIATEPALSQAVTERVEPDADMATDHKKHDSSAELAVAAKTA</sequence>
<feature type="compositionally biased region" description="Polar residues" evidence="2">
    <location>
        <begin position="651"/>
        <end position="661"/>
    </location>
</feature>
<dbReference type="Proteomes" id="UP000039046">
    <property type="component" value="Unassembled WGS sequence"/>
</dbReference>
<dbReference type="AlphaFoldDB" id="A0A0A1TKJ2"/>
<name>A0A0A1TKJ2_9HYPO</name>
<dbReference type="Pfam" id="PF07859">
    <property type="entry name" value="Abhydrolase_3"/>
    <property type="match status" value="2"/>
</dbReference>
<dbReference type="PANTHER" id="PTHR48081:SF19">
    <property type="entry name" value="AB HYDROLASE SUPERFAMILY PROTEIN C4A8.06C"/>
    <property type="match status" value="1"/>
</dbReference>
<dbReference type="InterPro" id="IPR050300">
    <property type="entry name" value="GDXG_lipolytic_enzyme"/>
</dbReference>
<dbReference type="InterPro" id="IPR013094">
    <property type="entry name" value="AB_hydrolase_3"/>
</dbReference>
<reference evidence="4 5" key="1">
    <citation type="journal article" date="2015" name="Genome Announc.">
        <title>Draft Genome Sequence and Gene Annotation of the Entomopathogenic Fungus Verticillium hemipterigenum.</title>
        <authorList>
            <person name="Horn F."/>
            <person name="Habel A."/>
            <person name="Scharf D.H."/>
            <person name="Dworschak J."/>
            <person name="Brakhage A.A."/>
            <person name="Guthke R."/>
            <person name="Hertweck C."/>
            <person name="Linde J."/>
        </authorList>
    </citation>
    <scope>NUCLEOTIDE SEQUENCE [LARGE SCALE GENOMIC DNA]</scope>
</reference>
<feature type="region of interest" description="Disordered" evidence="2">
    <location>
        <begin position="783"/>
        <end position="818"/>
    </location>
</feature>
<feature type="compositionally biased region" description="Basic and acidic residues" evidence="2">
    <location>
        <begin position="481"/>
        <end position="492"/>
    </location>
</feature>
<evidence type="ECO:0000259" key="3">
    <source>
        <dbReference type="Pfam" id="PF07859"/>
    </source>
</evidence>
<dbReference type="EMBL" id="CDHN01000003">
    <property type="protein sequence ID" value="CEJ91148.1"/>
    <property type="molecule type" value="Genomic_DNA"/>
</dbReference>
<evidence type="ECO:0000313" key="5">
    <source>
        <dbReference type="Proteomes" id="UP000039046"/>
    </source>
</evidence>
<protein>
    <submittedName>
        <fullName evidence="4">Putative Acetyl-hydrolase</fullName>
    </submittedName>
</protein>
<dbReference type="Gene3D" id="3.40.50.1820">
    <property type="entry name" value="alpha/beta hydrolase"/>
    <property type="match status" value="1"/>
</dbReference>
<feature type="domain" description="Alpha/beta hydrolase fold-3" evidence="3">
    <location>
        <begin position="148"/>
        <end position="261"/>
    </location>
</feature>
<gene>
    <name evidence="4" type="ORF">VHEMI06881</name>
</gene>
<feature type="region of interest" description="Disordered" evidence="2">
    <location>
        <begin position="460"/>
        <end position="492"/>
    </location>
</feature>
<dbReference type="PANTHER" id="PTHR48081">
    <property type="entry name" value="AB HYDROLASE SUPERFAMILY PROTEIN C4A8.06C"/>
    <property type="match status" value="1"/>
</dbReference>
<evidence type="ECO:0000313" key="4">
    <source>
        <dbReference type="EMBL" id="CEJ91148.1"/>
    </source>
</evidence>
<proteinExistence type="predicted"/>
<feature type="region of interest" description="Disordered" evidence="2">
    <location>
        <begin position="633"/>
        <end position="697"/>
    </location>
</feature>
<keyword evidence="5" id="KW-1185">Reference proteome</keyword>
<accession>A0A0A1TKJ2</accession>
<dbReference type="SUPFAM" id="SSF53474">
    <property type="entry name" value="alpha/beta-Hydrolases"/>
    <property type="match status" value="1"/>
</dbReference>
<feature type="compositionally biased region" description="Basic and acidic residues" evidence="2">
    <location>
        <begin position="633"/>
        <end position="645"/>
    </location>
</feature>
<organism evidence="4 5">
    <name type="scientific">[Torrubiella] hemipterigena</name>
    <dbReference type="NCBI Taxonomy" id="1531966"/>
    <lineage>
        <taxon>Eukaryota</taxon>
        <taxon>Fungi</taxon>
        <taxon>Dikarya</taxon>
        <taxon>Ascomycota</taxon>
        <taxon>Pezizomycotina</taxon>
        <taxon>Sordariomycetes</taxon>
        <taxon>Hypocreomycetidae</taxon>
        <taxon>Hypocreales</taxon>
        <taxon>Clavicipitaceae</taxon>
        <taxon>Clavicipitaceae incertae sedis</taxon>
        <taxon>'Torrubiella' clade</taxon>
    </lineage>
</organism>
<feature type="domain" description="Alpha/beta hydrolase fold-3" evidence="3">
    <location>
        <begin position="322"/>
        <end position="376"/>
    </location>
</feature>
<evidence type="ECO:0000256" key="2">
    <source>
        <dbReference type="SAM" id="MobiDB-lite"/>
    </source>
</evidence>